<dbReference type="EMBL" id="AWUE01021032">
    <property type="protein sequence ID" value="OMO63942.1"/>
    <property type="molecule type" value="Genomic_DNA"/>
</dbReference>
<evidence type="ECO:0000313" key="1">
    <source>
        <dbReference type="EMBL" id="OMO63942.1"/>
    </source>
</evidence>
<proteinExistence type="predicted"/>
<organism evidence="1 2">
    <name type="scientific">Corchorus olitorius</name>
    <dbReference type="NCBI Taxonomy" id="93759"/>
    <lineage>
        <taxon>Eukaryota</taxon>
        <taxon>Viridiplantae</taxon>
        <taxon>Streptophyta</taxon>
        <taxon>Embryophyta</taxon>
        <taxon>Tracheophyta</taxon>
        <taxon>Spermatophyta</taxon>
        <taxon>Magnoliopsida</taxon>
        <taxon>eudicotyledons</taxon>
        <taxon>Gunneridae</taxon>
        <taxon>Pentapetalae</taxon>
        <taxon>rosids</taxon>
        <taxon>malvids</taxon>
        <taxon>Malvales</taxon>
        <taxon>Malvaceae</taxon>
        <taxon>Grewioideae</taxon>
        <taxon>Apeibeae</taxon>
        <taxon>Corchorus</taxon>
    </lineage>
</organism>
<accession>A0A1R3H0R7</accession>
<reference evidence="2" key="1">
    <citation type="submission" date="2013-09" db="EMBL/GenBank/DDBJ databases">
        <title>Corchorus olitorius genome sequencing.</title>
        <authorList>
            <person name="Alam M."/>
            <person name="Haque M.S."/>
            <person name="Islam M.S."/>
            <person name="Emdad E.M."/>
            <person name="Islam M.M."/>
            <person name="Ahmed B."/>
            <person name="Halim A."/>
            <person name="Hossen Q.M.M."/>
            <person name="Hossain M.Z."/>
            <person name="Ahmed R."/>
            <person name="Khan M.M."/>
            <person name="Islam R."/>
            <person name="Rashid M.M."/>
            <person name="Khan S.A."/>
            <person name="Rahman M.S."/>
            <person name="Alam M."/>
            <person name="Yahiya A.S."/>
            <person name="Khan M.S."/>
            <person name="Azam M.S."/>
            <person name="Haque T."/>
            <person name="Lashkar M.Z.H."/>
            <person name="Akhand A.I."/>
            <person name="Morshed G."/>
            <person name="Roy S."/>
            <person name="Uddin K.S."/>
            <person name="Rabeya T."/>
            <person name="Hossain A.S."/>
            <person name="Chowdhury A."/>
            <person name="Snigdha A.R."/>
            <person name="Mortoza M.S."/>
            <person name="Matin S.A."/>
            <person name="Hoque S.M.E."/>
            <person name="Islam M.K."/>
            <person name="Roy D.K."/>
            <person name="Haider R."/>
            <person name="Moosa M.M."/>
            <person name="Elias S.M."/>
            <person name="Hasan A.M."/>
            <person name="Jahan S."/>
            <person name="Shafiuddin M."/>
            <person name="Mahmood N."/>
            <person name="Shommy N.S."/>
        </authorList>
    </citation>
    <scope>NUCLEOTIDE SEQUENCE [LARGE SCALE GENOMIC DNA]</scope>
    <source>
        <strain evidence="2">cv. O-4</strain>
    </source>
</reference>
<sequence>MICTRIAKPRTRNQKPLKVNKKKTKLVVSKLRIKEPKRSSATRTILEESDVAPNGIFPPLQHDIQPYLSKLLTHHFPPCMIPACRVFWIH</sequence>
<evidence type="ECO:0000313" key="2">
    <source>
        <dbReference type="Proteomes" id="UP000187203"/>
    </source>
</evidence>
<comment type="caution">
    <text evidence="1">The sequence shown here is derived from an EMBL/GenBank/DDBJ whole genome shotgun (WGS) entry which is preliminary data.</text>
</comment>
<protein>
    <submittedName>
        <fullName evidence="1">Uncharacterized protein</fullName>
    </submittedName>
</protein>
<dbReference type="Proteomes" id="UP000187203">
    <property type="component" value="Unassembled WGS sequence"/>
</dbReference>
<gene>
    <name evidence="1" type="ORF">COLO4_32158</name>
</gene>
<keyword evidence="2" id="KW-1185">Reference proteome</keyword>
<dbReference type="AlphaFoldDB" id="A0A1R3H0R7"/>
<name>A0A1R3H0R7_9ROSI</name>